<evidence type="ECO:0000256" key="1">
    <source>
        <dbReference type="SAM" id="MobiDB-lite"/>
    </source>
</evidence>
<evidence type="ECO:0000256" key="2">
    <source>
        <dbReference type="SAM" id="SignalP"/>
    </source>
</evidence>
<dbReference type="InterPro" id="IPR024422">
    <property type="entry name" value="Protein_unknown_function_OB"/>
</dbReference>
<feature type="signal peptide" evidence="2">
    <location>
        <begin position="1"/>
        <end position="21"/>
    </location>
</feature>
<dbReference type="Pfam" id="PF12869">
    <property type="entry name" value="tRNA_anti-like"/>
    <property type="match status" value="1"/>
</dbReference>
<dbReference type="EMBL" id="JANARS010000009">
    <property type="protein sequence ID" value="MCP3423818.1"/>
    <property type="molecule type" value="Genomic_DNA"/>
</dbReference>
<proteinExistence type="predicted"/>
<dbReference type="RefSeq" id="WP_254182977.1">
    <property type="nucleotide sequence ID" value="NZ_JANARS010000009.1"/>
</dbReference>
<dbReference type="PROSITE" id="PS51257">
    <property type="entry name" value="PROKAR_LIPOPROTEIN"/>
    <property type="match status" value="1"/>
</dbReference>
<feature type="region of interest" description="Disordered" evidence="1">
    <location>
        <begin position="23"/>
        <end position="43"/>
    </location>
</feature>
<dbReference type="InterPro" id="IPR012340">
    <property type="entry name" value="NA-bd_OB-fold"/>
</dbReference>
<evidence type="ECO:0000313" key="4">
    <source>
        <dbReference type="Proteomes" id="UP001204524"/>
    </source>
</evidence>
<comment type="caution">
    <text evidence="3">The sequence shown here is derived from an EMBL/GenBank/DDBJ whole genome shotgun (WGS) entry which is preliminary data.</text>
</comment>
<keyword evidence="3" id="KW-0449">Lipoprotein</keyword>
<evidence type="ECO:0000313" key="3">
    <source>
        <dbReference type="EMBL" id="MCP3423818.1"/>
    </source>
</evidence>
<gene>
    <name evidence="3" type="ORF">NCI01_18580</name>
</gene>
<accession>A0ABT1L3E9</accession>
<name>A0ABT1L3E9_9ACTN</name>
<feature type="compositionally biased region" description="Basic and acidic residues" evidence="1">
    <location>
        <begin position="31"/>
        <end position="43"/>
    </location>
</feature>
<protein>
    <submittedName>
        <fullName evidence="3">OB-fold putative lipoprotein</fullName>
    </submittedName>
</protein>
<organism evidence="3 4">
    <name type="scientific">Nocardioides pinisoli</name>
    <dbReference type="NCBI Taxonomy" id="2950279"/>
    <lineage>
        <taxon>Bacteria</taxon>
        <taxon>Bacillati</taxon>
        <taxon>Actinomycetota</taxon>
        <taxon>Actinomycetes</taxon>
        <taxon>Propionibacteriales</taxon>
        <taxon>Nocardioidaceae</taxon>
        <taxon>Nocardioides</taxon>
    </lineage>
</organism>
<dbReference type="Gene3D" id="2.40.50.140">
    <property type="entry name" value="Nucleic acid-binding proteins"/>
    <property type="match status" value="1"/>
</dbReference>
<sequence>MKRSIIALSIVALGFTASSCAVPDEGADSGSGEKSKSGKAAKPDVKVQAAAIMKEYEENEAAADGKYKGKTLQVSGVIDKIDTEFIDDEQYVINIGGGGQYEIFTVNCDDQKAKTVSSMKKGQKITVVGDFEDGGDLGVELENCVVK</sequence>
<dbReference type="Proteomes" id="UP001204524">
    <property type="component" value="Unassembled WGS sequence"/>
</dbReference>
<reference evidence="3 4" key="1">
    <citation type="submission" date="2022-06" db="EMBL/GenBank/DDBJ databases">
        <authorList>
            <person name="So Y."/>
        </authorList>
    </citation>
    <scope>NUCLEOTIDE SEQUENCE [LARGE SCALE GENOMIC DNA]</scope>
    <source>
        <strain evidence="3 4">STR3</strain>
    </source>
</reference>
<keyword evidence="4" id="KW-1185">Reference proteome</keyword>
<feature type="chain" id="PRO_5046388453" evidence="2">
    <location>
        <begin position="22"/>
        <end position="147"/>
    </location>
</feature>
<keyword evidence="2" id="KW-0732">Signal</keyword>